<organism evidence="3 4">
    <name type="scientific">Staphylococcus nepalensis</name>
    <dbReference type="NCBI Taxonomy" id="214473"/>
    <lineage>
        <taxon>Bacteria</taxon>
        <taxon>Bacillati</taxon>
        <taxon>Bacillota</taxon>
        <taxon>Bacilli</taxon>
        <taxon>Bacillales</taxon>
        <taxon>Staphylococcaceae</taxon>
        <taxon>Staphylococcus</taxon>
    </lineage>
</organism>
<sequence>MKKIILAISIVSFLVFLAGCNNKSSENHDNNSSSDTNTSENKENETQNETDKKTNTSENRDTKDKSNKQNKKQSDNKDQERKNNESNESHQSTDKNKSYLNNFSSEKIEYARVWYQLISTKNDLKGIRNVYVTKIPKGSKVNPQAQDSAVYKEDVVKLEAPMKAGGSVTYSSNGDGSINVYNNIPYKWESPQNSDYSQMDKITRKAIEDNVETIYIKPHDNKTVAKLASKVKYNK</sequence>
<feature type="signal peptide" evidence="2">
    <location>
        <begin position="1"/>
        <end position="18"/>
    </location>
</feature>
<dbReference type="AlphaFoldDB" id="A0A380IVY3"/>
<proteinExistence type="predicted"/>
<evidence type="ECO:0000313" key="3">
    <source>
        <dbReference type="EMBL" id="SUN25050.1"/>
    </source>
</evidence>
<accession>A0A380IVY3</accession>
<feature type="chain" id="PRO_5043556963" evidence="2">
    <location>
        <begin position="19"/>
        <end position="235"/>
    </location>
</feature>
<keyword evidence="2" id="KW-0732">Signal</keyword>
<feature type="compositionally biased region" description="Low complexity" evidence="1">
    <location>
        <begin position="30"/>
        <end position="39"/>
    </location>
</feature>
<dbReference type="PROSITE" id="PS51257">
    <property type="entry name" value="PROKAR_LIPOPROTEIN"/>
    <property type="match status" value="1"/>
</dbReference>
<evidence type="ECO:0000313" key="4">
    <source>
        <dbReference type="Proteomes" id="UP000254412"/>
    </source>
</evidence>
<name>A0A380IVY3_9STAP</name>
<evidence type="ECO:0000256" key="2">
    <source>
        <dbReference type="SAM" id="SignalP"/>
    </source>
</evidence>
<feature type="region of interest" description="Disordered" evidence="1">
    <location>
        <begin position="23"/>
        <end position="100"/>
    </location>
</feature>
<protein>
    <submittedName>
        <fullName evidence="3">Uncharacterized protein</fullName>
    </submittedName>
</protein>
<gene>
    <name evidence="3" type="ORF">NCTC13834_02794</name>
</gene>
<reference evidence="3 4" key="1">
    <citation type="submission" date="2018-06" db="EMBL/GenBank/DDBJ databases">
        <authorList>
            <consortium name="Pathogen Informatics"/>
            <person name="Doyle S."/>
        </authorList>
    </citation>
    <scope>NUCLEOTIDE SEQUENCE [LARGE SCALE GENOMIC DNA]</scope>
    <source>
        <strain evidence="3 4">NCTC13834</strain>
    </source>
</reference>
<dbReference type="Proteomes" id="UP000254412">
    <property type="component" value="Unassembled WGS sequence"/>
</dbReference>
<dbReference type="EMBL" id="UHDS01000002">
    <property type="protein sequence ID" value="SUN25050.1"/>
    <property type="molecule type" value="Genomic_DNA"/>
</dbReference>
<feature type="compositionally biased region" description="Basic and acidic residues" evidence="1">
    <location>
        <begin position="40"/>
        <end position="97"/>
    </location>
</feature>
<dbReference type="RefSeq" id="WP_103373129.1">
    <property type="nucleotide sequence ID" value="NZ_BMCF01000015.1"/>
</dbReference>
<evidence type="ECO:0000256" key="1">
    <source>
        <dbReference type="SAM" id="MobiDB-lite"/>
    </source>
</evidence>